<organism evidence="4 5">
    <name type="scientific">Parabacteroides chartae</name>
    <dbReference type="NCBI Taxonomy" id="1037355"/>
    <lineage>
        <taxon>Bacteria</taxon>
        <taxon>Pseudomonadati</taxon>
        <taxon>Bacteroidota</taxon>
        <taxon>Bacteroidia</taxon>
        <taxon>Bacteroidales</taxon>
        <taxon>Tannerellaceae</taxon>
        <taxon>Parabacteroides</taxon>
    </lineage>
</organism>
<dbReference type="AlphaFoldDB" id="A0A1T5CXT5"/>
<dbReference type="Proteomes" id="UP000190852">
    <property type="component" value="Unassembled WGS sequence"/>
</dbReference>
<accession>A0A1T5CXT5</accession>
<dbReference type="Pfam" id="PF04773">
    <property type="entry name" value="FecR"/>
    <property type="match status" value="1"/>
</dbReference>
<keyword evidence="5" id="KW-1185">Reference proteome</keyword>
<dbReference type="RefSeq" id="WP_079683644.1">
    <property type="nucleotide sequence ID" value="NZ_FUYQ01000015.1"/>
</dbReference>
<dbReference type="FunFam" id="2.60.120.1440:FF:000001">
    <property type="entry name" value="Putative anti-sigma factor"/>
    <property type="match status" value="1"/>
</dbReference>
<dbReference type="InterPro" id="IPR012373">
    <property type="entry name" value="Ferrdict_sens_TM"/>
</dbReference>
<keyword evidence="1" id="KW-0472">Membrane</keyword>
<keyword evidence="1" id="KW-1133">Transmembrane helix</keyword>
<dbReference type="GO" id="GO:0016989">
    <property type="term" value="F:sigma factor antagonist activity"/>
    <property type="evidence" value="ECO:0007669"/>
    <property type="project" value="TreeGrafter"/>
</dbReference>
<feature type="domain" description="Protein FecR C-terminal" evidence="3">
    <location>
        <begin position="264"/>
        <end position="326"/>
    </location>
</feature>
<keyword evidence="1" id="KW-0812">Transmembrane</keyword>
<dbReference type="Gene3D" id="3.55.50.30">
    <property type="match status" value="1"/>
</dbReference>
<evidence type="ECO:0000313" key="4">
    <source>
        <dbReference type="EMBL" id="SKB64328.1"/>
    </source>
</evidence>
<dbReference type="PANTHER" id="PTHR30273">
    <property type="entry name" value="PERIPLASMIC SIGNAL SENSOR AND SIGMA FACTOR ACTIVATOR FECR-RELATED"/>
    <property type="match status" value="1"/>
</dbReference>
<sequence length="327" mass="37574">MNEQLIHTYLSGHATPGEQRELLEWLRESEENKRLFFEMKAVWSGLQTMDKLAESDRMESSLRMLNEKIDRRAAHMIKPTVSKSSFTISGKWMLMVAAVILLILLPLTWILREGSTSDITQLYVTNRSNLVKVLYLPDGTKVWLNKNTSLIYPEKFSTKQREVILDGEAFFDVTKDKKHPFVVKTSSFNIKVLGTTFNVHSYKEDVQVSAVLESGVIQLQSAQGDALVTMHPGQQALYKPDTKELEISYVAVNEHTSWRYNLVTLNNVTIHEVVKSLEENYQIKIQTDSVTLRDHRYNFTYDKGDSAEESVRMLQYVTGLNCKITKK</sequence>
<dbReference type="PIRSF" id="PIRSF018266">
    <property type="entry name" value="FecR"/>
    <property type="match status" value="1"/>
</dbReference>
<dbReference type="Gene3D" id="2.60.120.1440">
    <property type="match status" value="1"/>
</dbReference>
<name>A0A1T5CXT5_9BACT</name>
<dbReference type="PANTHER" id="PTHR30273:SF2">
    <property type="entry name" value="PROTEIN FECR"/>
    <property type="match status" value="1"/>
</dbReference>
<evidence type="ECO:0000259" key="2">
    <source>
        <dbReference type="Pfam" id="PF04773"/>
    </source>
</evidence>
<dbReference type="InterPro" id="IPR006860">
    <property type="entry name" value="FecR"/>
</dbReference>
<dbReference type="Pfam" id="PF16344">
    <property type="entry name" value="FecR_C"/>
    <property type="match status" value="1"/>
</dbReference>
<reference evidence="5" key="1">
    <citation type="submission" date="2017-02" db="EMBL/GenBank/DDBJ databases">
        <authorList>
            <person name="Varghese N."/>
            <person name="Submissions S."/>
        </authorList>
    </citation>
    <scope>NUCLEOTIDE SEQUENCE [LARGE SCALE GENOMIC DNA]</scope>
    <source>
        <strain evidence="5">DSM 24967</strain>
    </source>
</reference>
<dbReference type="InterPro" id="IPR032508">
    <property type="entry name" value="FecR_C"/>
</dbReference>
<feature type="domain" description="FecR protein" evidence="2">
    <location>
        <begin position="133"/>
        <end position="209"/>
    </location>
</feature>
<feature type="transmembrane region" description="Helical" evidence="1">
    <location>
        <begin position="92"/>
        <end position="111"/>
    </location>
</feature>
<dbReference type="EMBL" id="FUYQ01000015">
    <property type="protein sequence ID" value="SKB64328.1"/>
    <property type="molecule type" value="Genomic_DNA"/>
</dbReference>
<proteinExistence type="predicted"/>
<evidence type="ECO:0000313" key="5">
    <source>
        <dbReference type="Proteomes" id="UP000190852"/>
    </source>
</evidence>
<evidence type="ECO:0000256" key="1">
    <source>
        <dbReference type="SAM" id="Phobius"/>
    </source>
</evidence>
<protein>
    <submittedName>
        <fullName evidence="4">FecR family protein</fullName>
    </submittedName>
</protein>
<evidence type="ECO:0000259" key="3">
    <source>
        <dbReference type="Pfam" id="PF16344"/>
    </source>
</evidence>
<gene>
    <name evidence="4" type="ORF">SAMN05660349_02155</name>
</gene>